<gene>
    <name evidence="3" type="ORF">GCM10007901_06270</name>
</gene>
<dbReference type="Proteomes" id="UP001156670">
    <property type="component" value="Unassembled WGS sequence"/>
</dbReference>
<evidence type="ECO:0000313" key="3">
    <source>
        <dbReference type="EMBL" id="GLQ91677.1"/>
    </source>
</evidence>
<dbReference type="EMBL" id="BSOB01000005">
    <property type="protein sequence ID" value="GLQ91677.1"/>
    <property type="molecule type" value="Genomic_DNA"/>
</dbReference>
<feature type="chain" id="PRO_5045905753" evidence="2">
    <location>
        <begin position="22"/>
        <end position="300"/>
    </location>
</feature>
<feature type="signal peptide" evidence="2">
    <location>
        <begin position="1"/>
        <end position="21"/>
    </location>
</feature>
<accession>A0ABQ5XJY3</accession>
<keyword evidence="2" id="KW-0732">Signal</keyword>
<reference evidence="4" key="1">
    <citation type="journal article" date="2019" name="Int. J. Syst. Evol. Microbiol.">
        <title>The Global Catalogue of Microorganisms (GCM) 10K type strain sequencing project: providing services to taxonomists for standard genome sequencing and annotation.</title>
        <authorList>
            <consortium name="The Broad Institute Genomics Platform"/>
            <consortium name="The Broad Institute Genome Sequencing Center for Infectious Disease"/>
            <person name="Wu L."/>
            <person name="Ma J."/>
        </authorList>
    </citation>
    <scope>NUCLEOTIDE SEQUENCE [LARGE SCALE GENOMIC DNA]</scope>
    <source>
        <strain evidence="4">NBRC 111980</strain>
    </source>
</reference>
<evidence type="ECO:0000256" key="1">
    <source>
        <dbReference type="SAM" id="Coils"/>
    </source>
</evidence>
<dbReference type="RefSeq" id="WP_284319433.1">
    <property type="nucleotide sequence ID" value="NZ_BSOB01000005.1"/>
</dbReference>
<keyword evidence="4" id="KW-1185">Reference proteome</keyword>
<keyword evidence="1" id="KW-0175">Coiled coil</keyword>
<sequence>MTKSYSWRAALSLGILMAALALPVWQVVASGQTAATGVAPAAAQNDTLRDNANTVKQELSKRIMLLEQQEAMGRRQAEKLTADLGNWVSEGNALSDKAKTVEADIKSKESIEKDAKAQREKLEAERQGIAQEIERKRNESITCYIPIVQIYCWAADLGGQLATLDSRLFDATRRWADVHREASIARAQLEQLQSEQRMISNGQDRSKRAIADLDGRLAALKESLAKYREISLAQTDVLSKFTSKVNDLAAGSSSSRPEVIEREVASLSQALASHMGKACNLLKSSGPAIPANVQQACVAQ</sequence>
<name>A0ABQ5XJY3_9GAMM</name>
<comment type="caution">
    <text evidence="3">The sequence shown here is derived from an EMBL/GenBank/DDBJ whole genome shotgun (WGS) entry which is preliminary data.</text>
</comment>
<evidence type="ECO:0000313" key="4">
    <source>
        <dbReference type="Proteomes" id="UP001156670"/>
    </source>
</evidence>
<feature type="coiled-coil region" evidence="1">
    <location>
        <begin position="105"/>
        <end position="139"/>
    </location>
</feature>
<protein>
    <submittedName>
        <fullName evidence="3">Uncharacterized protein</fullName>
    </submittedName>
</protein>
<organism evidence="3 4">
    <name type="scientific">Dyella acidisoli</name>
    <dbReference type="NCBI Taxonomy" id="1867834"/>
    <lineage>
        <taxon>Bacteria</taxon>
        <taxon>Pseudomonadati</taxon>
        <taxon>Pseudomonadota</taxon>
        <taxon>Gammaproteobacteria</taxon>
        <taxon>Lysobacterales</taxon>
        <taxon>Rhodanobacteraceae</taxon>
        <taxon>Dyella</taxon>
    </lineage>
</organism>
<evidence type="ECO:0000256" key="2">
    <source>
        <dbReference type="SAM" id="SignalP"/>
    </source>
</evidence>
<proteinExistence type="predicted"/>